<feature type="compositionally biased region" description="Low complexity" evidence="1">
    <location>
        <begin position="805"/>
        <end position="823"/>
    </location>
</feature>
<feature type="compositionally biased region" description="Pro residues" evidence="1">
    <location>
        <begin position="423"/>
        <end position="432"/>
    </location>
</feature>
<feature type="compositionally biased region" description="Basic and acidic residues" evidence="1">
    <location>
        <begin position="997"/>
        <end position="1006"/>
    </location>
</feature>
<feature type="region of interest" description="Disordered" evidence="1">
    <location>
        <begin position="947"/>
        <end position="1009"/>
    </location>
</feature>
<feature type="compositionally biased region" description="Acidic residues" evidence="1">
    <location>
        <begin position="578"/>
        <end position="616"/>
    </location>
</feature>
<sequence>MSKKGKGKAPGEKGKPGNQGDFKGARLEFLNSWIPRYNTMSKNKDGTIKRGGASPMFPELLAAYLAKFPWRLALDVEPPSDLTDLAREPTTPEEVKAKGDIVTAMDAKLHHWFARQRTNLGLVRTVVDKMFVKLIPEEPAADAKEIKRKPTFAQWYMGQAAYKDKVDDAFEKEHPDPLPQQALSLRVAMAGRLLAQEPVDVIDTLREQYTRAYAKGGDGEEEDEIARTKEVVLSNNEGDDDEEGEAGKGFEVLLTEEEKELARKRFSTIAEPLVDRLRKCTGYDIVLLAGKVEGEGTTSKKKKKAAKTVHAMFVQGGEEYKKHPDLDFGSWDEDKHSYLMNLFGKFVYNGHKFKKRLALEESGAIPAGSAAKRRKKNVANSTSLEDGATPPPPPAVVNTSLEGGATPPPPPPVVIASIEGSAAPPPPPPPPVLNTSLEGSTSPPPPHPVVNTSLEGSTSPPPPPPLLTMSLNGSMTAPVPPQAGLQVEGIGPFLAAELALLESEKRQKLIEDFKRLTGVDRKYMEDAAERRAVMAKLGFGAVTSQLGWGPDSQTTGKGKRKATAKGRGKKKKARVEGDENEDGGVGEDVDDAGAEDDEEKEGREDGEEGDQEPEEVVESRADAQRGRPRPRLANKGAGIEGAREAYGQLFAEWGPAWEKLLTLWWRSEFASEFHASRPSHIPQSRPREISEWVARGRKAGYRIPAKDGGATKEDIKALDVRMWKWWVASNPVWRRKTEENGDVSLLQGDDSLREVDLRGKNGFLSVLMGLKMWAEVADGGVNNGEWQKMAADVTWVLERLTVNDPGGPNDAPGPAKPAAAEPAVPTAASNDLMDVDGPTILVDALVKPDDVVMEPEGAELDALILEGLDPEERAGILALDPEEQAAILDEMRRERELSCKTLFSCAEHYCFGRRKPRQRLPGTPFGSGLDPCFNAFEPGWHTVMSVPEDRTKGRNQRSEVGGSEVGGPWDDDRRSDASRSECPDQSEMIRTGGVGRSKGESGELDMHGYNNSATSACQMIASAYDDGQGSLQRRFAPAAHVDLVTGEHSATSACKGIASAIAGDKDDDEADTCHFLSESKNHHQERRTLSDSQRDSCTSCTVTDSSSVSVLHLRSLQDRFHQCFYNCTRLTLPSRKRLLTWLQASKLLKRYTRDPELSHFLIRLIRISAEFGRHDSPVSTLGCSHNALYLAVAGGYI</sequence>
<protein>
    <submittedName>
        <fullName evidence="2">Uncharacterized protein</fullName>
    </submittedName>
</protein>
<feature type="compositionally biased region" description="Basic residues" evidence="1">
    <location>
        <begin position="557"/>
        <end position="573"/>
    </location>
</feature>
<proteinExistence type="predicted"/>
<feature type="region of interest" description="Disordered" evidence="1">
    <location>
        <begin position="543"/>
        <end position="636"/>
    </location>
</feature>
<reference evidence="2" key="1">
    <citation type="submission" date="2023-03" db="EMBL/GenBank/DDBJ databases">
        <title>Massive genome expansion in bonnet fungi (Mycena s.s.) driven by repeated elements and novel gene families across ecological guilds.</title>
        <authorList>
            <consortium name="Lawrence Berkeley National Laboratory"/>
            <person name="Harder C.B."/>
            <person name="Miyauchi S."/>
            <person name="Viragh M."/>
            <person name="Kuo A."/>
            <person name="Thoen E."/>
            <person name="Andreopoulos B."/>
            <person name="Lu D."/>
            <person name="Skrede I."/>
            <person name="Drula E."/>
            <person name="Henrissat B."/>
            <person name="Morin E."/>
            <person name="Kohler A."/>
            <person name="Barry K."/>
            <person name="LaButti K."/>
            <person name="Morin E."/>
            <person name="Salamov A."/>
            <person name="Lipzen A."/>
            <person name="Mereny Z."/>
            <person name="Hegedus B."/>
            <person name="Baldrian P."/>
            <person name="Stursova M."/>
            <person name="Weitz H."/>
            <person name="Taylor A."/>
            <person name="Grigoriev I.V."/>
            <person name="Nagy L.G."/>
            <person name="Martin F."/>
            <person name="Kauserud H."/>
        </authorList>
    </citation>
    <scope>NUCLEOTIDE SEQUENCE</scope>
    <source>
        <strain evidence="2">9284</strain>
    </source>
</reference>
<dbReference type="PANTHER" id="PTHR45733">
    <property type="entry name" value="FORMIN-J"/>
    <property type="match status" value="1"/>
</dbReference>
<evidence type="ECO:0000313" key="3">
    <source>
        <dbReference type="Proteomes" id="UP001221142"/>
    </source>
</evidence>
<dbReference type="Proteomes" id="UP001221142">
    <property type="component" value="Unassembled WGS sequence"/>
</dbReference>
<dbReference type="AlphaFoldDB" id="A0AAD7B578"/>
<evidence type="ECO:0000256" key="1">
    <source>
        <dbReference type="SAM" id="MobiDB-lite"/>
    </source>
</evidence>
<dbReference type="InterPro" id="IPR051144">
    <property type="entry name" value="Formin_homology_domain"/>
</dbReference>
<organism evidence="2 3">
    <name type="scientific">Roridomyces roridus</name>
    <dbReference type="NCBI Taxonomy" id="1738132"/>
    <lineage>
        <taxon>Eukaryota</taxon>
        <taxon>Fungi</taxon>
        <taxon>Dikarya</taxon>
        <taxon>Basidiomycota</taxon>
        <taxon>Agaricomycotina</taxon>
        <taxon>Agaricomycetes</taxon>
        <taxon>Agaricomycetidae</taxon>
        <taxon>Agaricales</taxon>
        <taxon>Marasmiineae</taxon>
        <taxon>Mycenaceae</taxon>
        <taxon>Roridomyces</taxon>
    </lineage>
</organism>
<feature type="region of interest" description="Disordered" evidence="1">
    <location>
        <begin position="366"/>
        <end position="467"/>
    </location>
</feature>
<dbReference type="PANTHER" id="PTHR45733:SF8">
    <property type="entry name" value="FORMIN-J"/>
    <property type="match status" value="1"/>
</dbReference>
<evidence type="ECO:0000313" key="2">
    <source>
        <dbReference type="EMBL" id="KAJ7610363.1"/>
    </source>
</evidence>
<keyword evidence="3" id="KW-1185">Reference proteome</keyword>
<feature type="region of interest" description="Disordered" evidence="1">
    <location>
        <begin position="1"/>
        <end position="23"/>
    </location>
</feature>
<name>A0AAD7B578_9AGAR</name>
<accession>A0AAD7B578</accession>
<dbReference type="EMBL" id="JARKIF010000035">
    <property type="protein sequence ID" value="KAJ7610363.1"/>
    <property type="molecule type" value="Genomic_DNA"/>
</dbReference>
<feature type="region of interest" description="Disordered" evidence="1">
    <location>
        <begin position="802"/>
        <end position="823"/>
    </location>
</feature>
<comment type="caution">
    <text evidence="2">The sequence shown here is derived from an EMBL/GenBank/DDBJ whole genome shotgun (WGS) entry which is preliminary data.</text>
</comment>
<feature type="compositionally biased region" description="Basic and acidic residues" evidence="1">
    <location>
        <begin position="970"/>
        <end position="982"/>
    </location>
</feature>
<gene>
    <name evidence="2" type="ORF">FB45DRAFT_875728</name>
</gene>